<comment type="caution">
    <text evidence="3">The sequence shown here is derived from an EMBL/GenBank/DDBJ whole genome shotgun (WGS) entry which is preliminary data.</text>
</comment>
<organism evidence="3 4">
    <name type="scientific">Paenarthrobacter nicotinovorans</name>
    <name type="common">Arthrobacter nicotinovorans</name>
    <dbReference type="NCBI Taxonomy" id="29320"/>
    <lineage>
        <taxon>Bacteria</taxon>
        <taxon>Bacillati</taxon>
        <taxon>Actinomycetota</taxon>
        <taxon>Actinomycetes</taxon>
        <taxon>Micrococcales</taxon>
        <taxon>Micrococcaceae</taxon>
        <taxon>Paenarthrobacter</taxon>
    </lineage>
</organism>
<dbReference type="PANTHER" id="PTHR44103">
    <property type="entry name" value="PROPROTEIN CONVERTASE P"/>
    <property type="match status" value="1"/>
</dbReference>
<proteinExistence type="predicted"/>
<dbReference type="RefSeq" id="WP_155854657.1">
    <property type="nucleotide sequence ID" value="NZ_JBBMFV010000004.1"/>
</dbReference>
<name>A0ABV0GS28_PAENI</name>
<sequence>MNLALALPLSKASRQQRFLRMVTATVLAAVMSAPMLAAPAQAALPLNAGDRASTALSAAVRPVYMGQPQLNGDPTVGGLLKAELGGYAPFVVPAGGTPSFSYRWTRDGQTVPGATGSTYRATAADLGRVIAVFVTVSYDAESRLTLQADYPLRIAAKPRARGFNGDDTLDIFARDAAGRLLLYPTDGRGNWRSAQILGTGWNVFNILFSPGDFDGDGTVDVIGRDSQGRLFLYQGNGTGGWKKSFQIGQGWQGFKTVSAAGDFNGDGSNDLIVVDQWHQAILYPGNGHGGFLQAYGVDTYWINNDPVFTVGHFGGKNNLGIVSRNYGYLRLREASRSGRLDGSTSDIGWGFGDFPFVGSAGDFNGDGNVDVYSVDTAGRLTMYYSKGSDYLNSGQPWIRWYGQSTVGWGWGGFTAVF</sequence>
<feature type="chain" id="PRO_5047261151" evidence="2">
    <location>
        <begin position="43"/>
        <end position="417"/>
    </location>
</feature>
<feature type="signal peptide" evidence="2">
    <location>
        <begin position="1"/>
        <end position="42"/>
    </location>
</feature>
<dbReference type="EMBL" id="JBBMFV010000004">
    <property type="protein sequence ID" value="MEO3941314.1"/>
    <property type="molecule type" value="Genomic_DNA"/>
</dbReference>
<dbReference type="Proteomes" id="UP001448614">
    <property type="component" value="Unassembled WGS sequence"/>
</dbReference>
<evidence type="ECO:0000256" key="1">
    <source>
        <dbReference type="ARBA" id="ARBA00022729"/>
    </source>
</evidence>
<dbReference type="InterPro" id="IPR013517">
    <property type="entry name" value="FG-GAP"/>
</dbReference>
<evidence type="ECO:0000313" key="3">
    <source>
        <dbReference type="EMBL" id="MEO3941314.1"/>
    </source>
</evidence>
<dbReference type="Gene3D" id="2.60.40.2700">
    <property type="match status" value="1"/>
</dbReference>
<protein>
    <submittedName>
        <fullName evidence="3">FG-GAP-like repeat-containing protein</fullName>
    </submittedName>
</protein>
<gene>
    <name evidence="3" type="ORF">V3C41_09555</name>
</gene>
<dbReference type="PANTHER" id="PTHR44103:SF1">
    <property type="entry name" value="PROPROTEIN CONVERTASE P"/>
    <property type="match status" value="1"/>
</dbReference>
<reference evidence="3 4" key="1">
    <citation type="journal article" date="2024" name="Appl. Microbiol. Biotechnol.">
        <title>Biosynthetic gene clusters with biotechnological applications in novel Antarctic isolates from Actinomycetota.</title>
        <authorList>
            <person name="Bruna P."/>
            <person name="Nunez-Montero K."/>
            <person name="Contreras M.J."/>
            <person name="Leal K."/>
            <person name="Garcia M."/>
            <person name="Abanto M."/>
            <person name="Barrientos L."/>
        </authorList>
    </citation>
    <scope>NUCLEOTIDE SEQUENCE [LARGE SCALE GENOMIC DNA]</scope>
    <source>
        <strain evidence="3 4">Se16.17</strain>
    </source>
</reference>
<accession>A0ABV0GS28</accession>
<keyword evidence="1 2" id="KW-0732">Signal</keyword>
<dbReference type="InterPro" id="IPR028994">
    <property type="entry name" value="Integrin_alpha_N"/>
</dbReference>
<evidence type="ECO:0000313" key="4">
    <source>
        <dbReference type="Proteomes" id="UP001448614"/>
    </source>
</evidence>
<keyword evidence="4" id="KW-1185">Reference proteome</keyword>
<dbReference type="SUPFAM" id="SSF69318">
    <property type="entry name" value="Integrin alpha N-terminal domain"/>
    <property type="match status" value="1"/>
</dbReference>
<evidence type="ECO:0000256" key="2">
    <source>
        <dbReference type="SAM" id="SignalP"/>
    </source>
</evidence>
<dbReference type="Gene3D" id="2.130.10.130">
    <property type="entry name" value="Integrin alpha, N-terminal"/>
    <property type="match status" value="1"/>
</dbReference>
<dbReference type="Pfam" id="PF13517">
    <property type="entry name" value="FG-GAP_3"/>
    <property type="match status" value="1"/>
</dbReference>